<sequence>MIFFIYTNNVDLVKRFTKVGDNDLKKITIKDIAKLAGVSPSTVSNVINGVSKCSTDTRDNILALIEELNYKPNITAKSLVTKRSKLIGFVFKQDNENSFLQNLLYGIQSGIKNFPEYDIITTNINNSYNLEEWITKRNLDGIIFLGMFSSNLISKIQRLNIPILLIDNYFEQIPNINYVYSEDTLGGYLATEHLIKKKCKHIALATGSLKENELFFRRYLGYKSALEDYGIKLDGNLIFESKHIDFNSGKILGELITQNKNIDGIVSLADILAIGIIKRLNKEYNKIPDDILIIGFDNIPGCEYTTPQLSTIDQGIYEKGYKSINILINKIENNNKDSIEVQIPIKIIERESTKK</sequence>
<dbReference type="SUPFAM" id="SSF47413">
    <property type="entry name" value="lambda repressor-like DNA-binding domains"/>
    <property type="match status" value="1"/>
</dbReference>
<organism evidence="7 8">
    <name type="scientific">Hypnocyclicus thermotrophus</name>
    <dbReference type="NCBI Taxonomy" id="1627895"/>
    <lineage>
        <taxon>Bacteria</taxon>
        <taxon>Fusobacteriati</taxon>
        <taxon>Fusobacteriota</taxon>
        <taxon>Fusobacteriia</taxon>
        <taxon>Fusobacteriales</taxon>
        <taxon>Fusobacteriaceae</taxon>
        <taxon>Hypnocyclicus</taxon>
    </lineage>
</organism>
<gene>
    <name evidence="7" type="ORF">EV215_1350</name>
</gene>
<dbReference type="PROSITE" id="PS50943">
    <property type="entry name" value="HTH_CROC1"/>
    <property type="match status" value="1"/>
</dbReference>
<evidence type="ECO:0000256" key="1">
    <source>
        <dbReference type="ARBA" id="ARBA00022491"/>
    </source>
</evidence>
<dbReference type="AlphaFoldDB" id="A0AA46I5E7"/>
<dbReference type="GO" id="GO:0003700">
    <property type="term" value="F:DNA-binding transcription factor activity"/>
    <property type="evidence" value="ECO:0007669"/>
    <property type="project" value="TreeGrafter"/>
</dbReference>
<evidence type="ECO:0000256" key="4">
    <source>
        <dbReference type="ARBA" id="ARBA00023163"/>
    </source>
</evidence>
<evidence type="ECO:0000256" key="3">
    <source>
        <dbReference type="ARBA" id="ARBA00023125"/>
    </source>
</evidence>
<proteinExistence type="predicted"/>
<evidence type="ECO:0000313" key="7">
    <source>
        <dbReference type="EMBL" id="TDT69809.1"/>
    </source>
</evidence>
<dbReference type="PROSITE" id="PS00356">
    <property type="entry name" value="HTH_LACI_1"/>
    <property type="match status" value="1"/>
</dbReference>
<dbReference type="EMBL" id="SOBG01000005">
    <property type="protein sequence ID" value="TDT69809.1"/>
    <property type="molecule type" value="Genomic_DNA"/>
</dbReference>
<dbReference type="InterPro" id="IPR000843">
    <property type="entry name" value="HTH_LacI"/>
</dbReference>
<accession>A0AA46I5E7</accession>
<dbReference type="SUPFAM" id="SSF53822">
    <property type="entry name" value="Periplasmic binding protein-like I"/>
    <property type="match status" value="1"/>
</dbReference>
<evidence type="ECO:0000259" key="6">
    <source>
        <dbReference type="PROSITE" id="PS50943"/>
    </source>
</evidence>
<evidence type="ECO:0000259" key="5">
    <source>
        <dbReference type="PROSITE" id="PS50932"/>
    </source>
</evidence>
<dbReference type="GO" id="GO:0000976">
    <property type="term" value="F:transcription cis-regulatory region binding"/>
    <property type="evidence" value="ECO:0007669"/>
    <property type="project" value="TreeGrafter"/>
</dbReference>
<dbReference type="PROSITE" id="PS50932">
    <property type="entry name" value="HTH_LACI_2"/>
    <property type="match status" value="1"/>
</dbReference>
<keyword evidence="1" id="KW-0678">Repressor</keyword>
<dbReference type="InterPro" id="IPR046335">
    <property type="entry name" value="LacI/GalR-like_sensor"/>
</dbReference>
<dbReference type="PANTHER" id="PTHR30146">
    <property type="entry name" value="LACI-RELATED TRANSCRIPTIONAL REPRESSOR"/>
    <property type="match status" value="1"/>
</dbReference>
<evidence type="ECO:0000313" key="8">
    <source>
        <dbReference type="Proteomes" id="UP000294678"/>
    </source>
</evidence>
<dbReference type="Gene3D" id="1.10.260.40">
    <property type="entry name" value="lambda repressor-like DNA-binding domains"/>
    <property type="match status" value="1"/>
</dbReference>
<keyword evidence="8" id="KW-1185">Reference proteome</keyword>
<protein>
    <submittedName>
        <fullName evidence="7">LacI family transcriptional regulator</fullName>
    </submittedName>
</protein>
<dbReference type="Proteomes" id="UP000294678">
    <property type="component" value="Unassembled WGS sequence"/>
</dbReference>
<feature type="domain" description="HTH cro/C1-type" evidence="6">
    <location>
        <begin position="25"/>
        <end position="57"/>
    </location>
</feature>
<dbReference type="SMART" id="SM00354">
    <property type="entry name" value="HTH_LACI"/>
    <property type="match status" value="1"/>
</dbReference>
<dbReference type="CDD" id="cd01392">
    <property type="entry name" value="HTH_LacI"/>
    <property type="match status" value="1"/>
</dbReference>
<dbReference type="Pfam" id="PF00356">
    <property type="entry name" value="LacI"/>
    <property type="match status" value="1"/>
</dbReference>
<dbReference type="InterPro" id="IPR001387">
    <property type="entry name" value="Cro/C1-type_HTH"/>
</dbReference>
<dbReference type="PANTHER" id="PTHR30146:SF95">
    <property type="entry name" value="RIBOSE OPERON REPRESSOR"/>
    <property type="match status" value="1"/>
</dbReference>
<name>A0AA46I5E7_9FUSO</name>
<dbReference type="Pfam" id="PF13377">
    <property type="entry name" value="Peripla_BP_3"/>
    <property type="match status" value="1"/>
</dbReference>
<reference evidence="7 8" key="1">
    <citation type="submission" date="2019-03" db="EMBL/GenBank/DDBJ databases">
        <title>Genomic Encyclopedia of Type Strains, Phase IV (KMG-IV): sequencing the most valuable type-strain genomes for metagenomic binning, comparative biology and taxonomic classification.</title>
        <authorList>
            <person name="Goeker M."/>
        </authorList>
    </citation>
    <scope>NUCLEOTIDE SEQUENCE [LARGE SCALE GENOMIC DNA]</scope>
    <source>
        <strain evidence="7 8">DSM 100055</strain>
    </source>
</reference>
<keyword evidence="3" id="KW-0238">DNA-binding</keyword>
<feature type="domain" description="HTH lacI-type" evidence="5">
    <location>
        <begin position="27"/>
        <end position="81"/>
    </location>
</feature>
<dbReference type="InterPro" id="IPR010982">
    <property type="entry name" value="Lambda_DNA-bd_dom_sf"/>
</dbReference>
<dbReference type="CDD" id="cd06267">
    <property type="entry name" value="PBP1_LacI_sugar_binding-like"/>
    <property type="match status" value="1"/>
</dbReference>
<dbReference type="PRINTS" id="PR00036">
    <property type="entry name" value="HTHLACI"/>
</dbReference>
<comment type="caution">
    <text evidence="7">The sequence shown here is derived from an EMBL/GenBank/DDBJ whole genome shotgun (WGS) entry which is preliminary data.</text>
</comment>
<dbReference type="InterPro" id="IPR028082">
    <property type="entry name" value="Peripla_BP_I"/>
</dbReference>
<evidence type="ECO:0000256" key="2">
    <source>
        <dbReference type="ARBA" id="ARBA00023015"/>
    </source>
</evidence>
<dbReference type="Gene3D" id="3.40.50.2300">
    <property type="match status" value="2"/>
</dbReference>
<keyword evidence="4" id="KW-0804">Transcription</keyword>
<keyword evidence="2" id="KW-0805">Transcription regulation</keyword>